<proteinExistence type="predicted"/>
<gene>
    <name evidence="1" type="ORF">PIB30_078707</name>
</gene>
<dbReference type="Proteomes" id="UP001341840">
    <property type="component" value="Unassembled WGS sequence"/>
</dbReference>
<name>A0ABU6YPW0_9FABA</name>
<keyword evidence="2" id="KW-1185">Reference proteome</keyword>
<sequence length="66" mass="6785">GPPGALSHSCCDALLGFQQVACITSEPSTSSQLASSPVTTIDEESSSTIPANLRTQVAPYLGLLHQ</sequence>
<accession>A0ABU6YPW0</accession>
<protein>
    <submittedName>
        <fullName evidence="1">Uncharacterized protein</fullName>
    </submittedName>
</protein>
<reference evidence="1 2" key="1">
    <citation type="journal article" date="2023" name="Plants (Basel)">
        <title>Bridging the Gap: Combining Genomics and Transcriptomics Approaches to Understand Stylosanthes scabra, an Orphan Legume from the Brazilian Caatinga.</title>
        <authorList>
            <person name="Ferreira-Neto J.R.C."/>
            <person name="da Silva M.D."/>
            <person name="Binneck E."/>
            <person name="de Melo N.F."/>
            <person name="da Silva R.H."/>
            <person name="de Melo A.L.T.M."/>
            <person name="Pandolfi V."/>
            <person name="Bustamante F.O."/>
            <person name="Brasileiro-Vidal A.C."/>
            <person name="Benko-Iseppon A.M."/>
        </authorList>
    </citation>
    <scope>NUCLEOTIDE SEQUENCE [LARGE SCALE GENOMIC DNA]</scope>
    <source>
        <tissue evidence="1">Leaves</tissue>
    </source>
</reference>
<dbReference type="EMBL" id="JASCZI010242750">
    <property type="protein sequence ID" value="MED6211980.1"/>
    <property type="molecule type" value="Genomic_DNA"/>
</dbReference>
<feature type="non-terminal residue" evidence="1">
    <location>
        <position position="1"/>
    </location>
</feature>
<evidence type="ECO:0000313" key="1">
    <source>
        <dbReference type="EMBL" id="MED6211980.1"/>
    </source>
</evidence>
<comment type="caution">
    <text evidence="1">The sequence shown here is derived from an EMBL/GenBank/DDBJ whole genome shotgun (WGS) entry which is preliminary data.</text>
</comment>
<organism evidence="1 2">
    <name type="scientific">Stylosanthes scabra</name>
    <dbReference type="NCBI Taxonomy" id="79078"/>
    <lineage>
        <taxon>Eukaryota</taxon>
        <taxon>Viridiplantae</taxon>
        <taxon>Streptophyta</taxon>
        <taxon>Embryophyta</taxon>
        <taxon>Tracheophyta</taxon>
        <taxon>Spermatophyta</taxon>
        <taxon>Magnoliopsida</taxon>
        <taxon>eudicotyledons</taxon>
        <taxon>Gunneridae</taxon>
        <taxon>Pentapetalae</taxon>
        <taxon>rosids</taxon>
        <taxon>fabids</taxon>
        <taxon>Fabales</taxon>
        <taxon>Fabaceae</taxon>
        <taxon>Papilionoideae</taxon>
        <taxon>50 kb inversion clade</taxon>
        <taxon>dalbergioids sensu lato</taxon>
        <taxon>Dalbergieae</taxon>
        <taxon>Pterocarpus clade</taxon>
        <taxon>Stylosanthes</taxon>
    </lineage>
</organism>
<evidence type="ECO:0000313" key="2">
    <source>
        <dbReference type="Proteomes" id="UP001341840"/>
    </source>
</evidence>